<accession>A0A069QFP4</accession>
<keyword evidence="2" id="KW-1185">Reference proteome</keyword>
<organism evidence="1 2">
    <name type="scientific">Hoylesella loescheii DSM 19665 = JCM 12249 = ATCC 15930</name>
    <dbReference type="NCBI Taxonomy" id="1122985"/>
    <lineage>
        <taxon>Bacteria</taxon>
        <taxon>Pseudomonadati</taxon>
        <taxon>Bacteroidota</taxon>
        <taxon>Bacteroidia</taxon>
        <taxon>Bacteroidales</taxon>
        <taxon>Prevotellaceae</taxon>
        <taxon>Hoylesella</taxon>
    </lineage>
</organism>
<name>A0A069QFP4_HOYLO</name>
<dbReference type="Pfam" id="PF13707">
    <property type="entry name" value="RloB"/>
    <property type="match status" value="1"/>
</dbReference>
<proteinExistence type="predicted"/>
<dbReference type="HOGENOM" id="CLU_116606_0_0_10"/>
<reference evidence="1 2" key="1">
    <citation type="submission" date="2013-08" db="EMBL/GenBank/DDBJ databases">
        <authorList>
            <person name="Weinstock G."/>
            <person name="Sodergren E."/>
            <person name="Wylie T."/>
            <person name="Fulton L."/>
            <person name="Fulton R."/>
            <person name="Fronick C."/>
            <person name="O'Laughlin M."/>
            <person name="Godfrey J."/>
            <person name="Miner T."/>
            <person name="Herter B."/>
            <person name="Appelbaum E."/>
            <person name="Cordes M."/>
            <person name="Lek S."/>
            <person name="Wollam A."/>
            <person name="Pepin K.H."/>
            <person name="Palsikar V.B."/>
            <person name="Mitreva M."/>
            <person name="Wilson R.K."/>
        </authorList>
    </citation>
    <scope>NUCLEOTIDE SEQUENCE [LARGE SCALE GENOMIC DNA]</scope>
    <source>
        <strain evidence="1 2">ATCC 15930</strain>
    </source>
</reference>
<dbReference type="Proteomes" id="UP000027442">
    <property type="component" value="Unassembled WGS sequence"/>
</dbReference>
<evidence type="ECO:0000313" key="2">
    <source>
        <dbReference type="Proteomes" id="UP000027442"/>
    </source>
</evidence>
<protein>
    <recommendedName>
        <fullName evidence="3">RloB-like protein</fullName>
    </recommendedName>
</protein>
<dbReference type="RefSeq" id="WP_018966769.1">
    <property type="nucleotide sequence ID" value="NZ_KB899211.1"/>
</dbReference>
<dbReference type="EMBL" id="JNGW01000097">
    <property type="protein sequence ID" value="KDR51658.1"/>
    <property type="molecule type" value="Genomic_DNA"/>
</dbReference>
<gene>
    <name evidence="1" type="ORF">HMPREF1991_02268</name>
</gene>
<dbReference type="PATRIC" id="fig|1122985.7.peg.2347"/>
<dbReference type="eggNOG" id="ENOG5033A4E">
    <property type="taxonomic scope" value="Bacteria"/>
</dbReference>
<sequence length="200" mass="23707">MARKQAQKQLKDPTPTIIGAGITEQWYFKHLQTLRKYRVKVRPRYFGRENAFELVKRVDDVLKDQGLAIVVFDADVSQRNDQERQLVERMKSKYANNKAVLLCDSLPSIEYWFLLHYKDVGRPFYTCDEVVRELKKHITQFDKNEKFLKDTDWVKQLCKNGCLTQAIDRAKLQEEKVQKGQDVSYSRVYKALELLEKRKT</sequence>
<comment type="caution">
    <text evidence="1">The sequence shown here is derived from an EMBL/GenBank/DDBJ whole genome shotgun (WGS) entry which is preliminary data.</text>
</comment>
<evidence type="ECO:0000313" key="1">
    <source>
        <dbReference type="EMBL" id="KDR51658.1"/>
    </source>
</evidence>
<dbReference type="InterPro" id="IPR025591">
    <property type="entry name" value="RloB"/>
</dbReference>
<dbReference type="AlphaFoldDB" id="A0A069QFP4"/>
<evidence type="ECO:0008006" key="3">
    <source>
        <dbReference type="Google" id="ProtNLM"/>
    </source>
</evidence>